<dbReference type="Gene3D" id="3.50.50.60">
    <property type="entry name" value="FAD/NAD(P)-binding domain"/>
    <property type="match status" value="1"/>
</dbReference>
<dbReference type="Pfam" id="PF13454">
    <property type="entry name" value="NAD_binding_9"/>
    <property type="match status" value="1"/>
</dbReference>
<dbReference type="InterPro" id="IPR038732">
    <property type="entry name" value="HpyO/CreE_NAD-binding"/>
</dbReference>
<organism evidence="2 3">
    <name type="scientific">Rhizobium leguminosarum</name>
    <dbReference type="NCBI Taxonomy" id="384"/>
    <lineage>
        <taxon>Bacteria</taxon>
        <taxon>Pseudomonadati</taxon>
        <taxon>Pseudomonadota</taxon>
        <taxon>Alphaproteobacteria</taxon>
        <taxon>Hyphomicrobiales</taxon>
        <taxon>Rhizobiaceae</taxon>
        <taxon>Rhizobium/Agrobacterium group</taxon>
        <taxon>Rhizobium</taxon>
    </lineage>
</organism>
<dbReference type="InterPro" id="IPR052189">
    <property type="entry name" value="L-asp_N-monooxygenase_NS-form"/>
</dbReference>
<accession>A0A7K3VNY0</accession>
<evidence type="ECO:0000313" key="3">
    <source>
        <dbReference type="Proteomes" id="UP000471705"/>
    </source>
</evidence>
<protein>
    <recommendedName>
        <fullName evidence="1">FAD-dependent urate hydroxylase HpyO/Asp monooxygenase CreE-like FAD/NAD(P)-binding domain-containing protein</fullName>
    </recommendedName>
</protein>
<reference evidence="2 3" key="1">
    <citation type="submission" date="2019-12" db="EMBL/GenBank/DDBJ databases">
        <title>Rhizobium genotypes associated with high levels of biological nitrogen fixation by grain legumes in a temperate-maritime cropping system.</title>
        <authorList>
            <person name="Maluk M."/>
            <person name="Francesc Ferrando Molina F."/>
            <person name="Lopez Del Egido L."/>
            <person name="Lafos M."/>
            <person name="Langarica-Fuentes A."/>
            <person name="Gebre Yohannes G."/>
            <person name="Young M.W."/>
            <person name="Martin P."/>
            <person name="Gantlett R."/>
            <person name="Kenicer G."/>
            <person name="Hawes C."/>
            <person name="Begg G.S."/>
            <person name="Quilliam R.S."/>
            <person name="Squire G.R."/>
            <person name="Poole P.S."/>
            <person name="Young P.W."/>
            <person name="Iannetta P.M."/>
            <person name="James E.K."/>
        </authorList>
    </citation>
    <scope>NUCLEOTIDE SEQUENCE [LARGE SCALE GENOMIC DNA]</scope>
    <source>
        <strain evidence="2 3">JHI54</strain>
    </source>
</reference>
<dbReference type="EMBL" id="WUFV01000020">
    <property type="protein sequence ID" value="NEK18437.1"/>
    <property type="molecule type" value="Genomic_DNA"/>
</dbReference>
<dbReference type="PANTHER" id="PTHR40254:SF1">
    <property type="entry name" value="BLR0577 PROTEIN"/>
    <property type="match status" value="1"/>
</dbReference>
<evidence type="ECO:0000313" key="2">
    <source>
        <dbReference type="EMBL" id="NEK18437.1"/>
    </source>
</evidence>
<dbReference type="SUPFAM" id="SSF51905">
    <property type="entry name" value="FAD/NAD(P)-binding domain"/>
    <property type="match status" value="1"/>
</dbReference>
<dbReference type="Proteomes" id="UP000471705">
    <property type="component" value="Unassembled WGS sequence"/>
</dbReference>
<evidence type="ECO:0000259" key="1">
    <source>
        <dbReference type="Pfam" id="PF13454"/>
    </source>
</evidence>
<dbReference type="InterPro" id="IPR036188">
    <property type="entry name" value="FAD/NAD-bd_sf"/>
</dbReference>
<dbReference type="AlphaFoldDB" id="A0A7K3VNY0"/>
<name>A0A7K3VNY0_RHILE</name>
<proteinExistence type="predicted"/>
<comment type="caution">
    <text evidence="2">The sequence shown here is derived from an EMBL/GenBank/DDBJ whole genome shotgun (WGS) entry which is preliminary data.</text>
</comment>
<dbReference type="RefSeq" id="WP_164048776.1">
    <property type="nucleotide sequence ID" value="NZ_WUFV01000020.1"/>
</dbReference>
<sequence length="563" mass="61735">MNTIAIIGSGPTGIYTLRGLLQSKTPLDITMFEAEQIAGKGMPYHPALNDAAMLSNIASIELPAVRETLVAWLTRQDEEALARLGVPRDGIDDRTFYPRVVLGDYFQDQLRQLLEMSVGAGHRVQVRAGHRVTDLRLQPEDIQLTVSEPDSRRQVYGFDHVVMATGHTWPDNIETKPGYFISPWPTEALETIGDCSVGVVGTSLSGIDAVVGLATKHGSFYLDANGILEYHPAQGSDAFHLTMMSRKGLLPEADFFCPIPYVPLTICTDEAVDELIESGRPDLLDAVFALFKEQLAASDPDYAAGIGLSLLDLEGLSSSYFKERQGSEPFVWAARNLAEAKNNRARGYTVPWRYAILRMHENIARVVPALDGDDLERFHKHFKTIFVDNYATVPHESIERLLALRRAGKLDVLVLGDHYEIETAGLERGARVLRGNDVLTFGAFVDATGQSTLDATDIPFPTLVRQGVVRRATTREATAILKSGEVEETTATGGIDLDDAFRLVFEQPLSKNLYCVALSFLLHKHPFVQGITSAHELGGIVSDAIIGTVKANGREPLTDPSPE</sequence>
<dbReference type="PANTHER" id="PTHR40254">
    <property type="entry name" value="BLR0577 PROTEIN"/>
    <property type="match status" value="1"/>
</dbReference>
<gene>
    <name evidence="2" type="ORF">GR257_26965</name>
</gene>
<feature type="domain" description="FAD-dependent urate hydroxylase HpyO/Asp monooxygenase CreE-like FAD/NAD(P)-binding" evidence="1">
    <location>
        <begin position="5"/>
        <end position="167"/>
    </location>
</feature>